<feature type="compositionally biased region" description="Polar residues" evidence="2">
    <location>
        <begin position="585"/>
        <end position="604"/>
    </location>
</feature>
<feature type="region of interest" description="Disordered" evidence="2">
    <location>
        <begin position="575"/>
        <end position="659"/>
    </location>
</feature>
<dbReference type="VEuPathDB" id="FungiDB:SPBR_01355"/>
<evidence type="ECO:0000256" key="2">
    <source>
        <dbReference type="SAM" id="MobiDB-lite"/>
    </source>
</evidence>
<dbReference type="HOGENOM" id="CLU_016970_0_1_1"/>
<accession>A0A0C2IXD7</accession>
<protein>
    <submittedName>
        <fullName evidence="3">Cyclic-AMP-mediated signaling protein</fullName>
    </submittedName>
</protein>
<dbReference type="PANTHER" id="PTHR12832">
    <property type="entry name" value="TESTIS-SPECIFIC PROTEIN PBS13 T-COMPLEX 11"/>
    <property type="match status" value="1"/>
</dbReference>
<comment type="similarity">
    <text evidence="1">Belongs to the TCP11 family.</text>
</comment>
<reference evidence="3 4" key="1">
    <citation type="journal article" date="2014" name="BMC Genomics">
        <title>Comparative genomics of the major fungal agents of human and animal Sporotrichosis: Sporothrix schenckii and Sporothrix brasiliensis.</title>
        <authorList>
            <person name="Teixeira M.M."/>
            <person name="de Almeida L.G."/>
            <person name="Kubitschek-Barreira P."/>
            <person name="Alves F.L."/>
            <person name="Kioshima E.S."/>
            <person name="Abadio A.K."/>
            <person name="Fernandes L."/>
            <person name="Derengowski L.S."/>
            <person name="Ferreira K.S."/>
            <person name="Souza R.C."/>
            <person name="Ruiz J.C."/>
            <person name="de Andrade N.C."/>
            <person name="Paes H.C."/>
            <person name="Nicola A.M."/>
            <person name="Albuquerque P."/>
            <person name="Gerber A.L."/>
            <person name="Martins V.P."/>
            <person name="Peconick L.D."/>
            <person name="Neto A.V."/>
            <person name="Chaucanez C.B."/>
            <person name="Silva P.A."/>
            <person name="Cunha O.L."/>
            <person name="de Oliveira F.F."/>
            <person name="dos Santos T.C."/>
            <person name="Barros A.L."/>
            <person name="Soares M.A."/>
            <person name="de Oliveira L.M."/>
            <person name="Marini M.M."/>
            <person name="Villalobos-Duno H."/>
            <person name="Cunha M.M."/>
            <person name="de Hoog S."/>
            <person name="da Silveira J.F."/>
            <person name="Henrissat B."/>
            <person name="Nino-Vega G.A."/>
            <person name="Cisalpino P.S."/>
            <person name="Mora-Montes H.M."/>
            <person name="Almeida S.R."/>
            <person name="Stajich J.E."/>
            <person name="Lopes-Bezerra L.M."/>
            <person name="Vasconcelos A.T."/>
            <person name="Felipe M.S."/>
        </authorList>
    </citation>
    <scope>NUCLEOTIDE SEQUENCE [LARGE SCALE GENOMIC DNA]</scope>
    <source>
        <strain evidence="3 4">5110</strain>
    </source>
</reference>
<keyword evidence="4" id="KW-1185">Reference proteome</keyword>
<dbReference type="Pfam" id="PF05794">
    <property type="entry name" value="Tcp11"/>
    <property type="match status" value="1"/>
</dbReference>
<feature type="region of interest" description="Disordered" evidence="2">
    <location>
        <begin position="173"/>
        <end position="235"/>
    </location>
</feature>
<dbReference type="GO" id="GO:0010737">
    <property type="term" value="P:protein kinase A signaling"/>
    <property type="evidence" value="ECO:0007669"/>
    <property type="project" value="TreeGrafter"/>
</dbReference>
<dbReference type="AlphaFoldDB" id="A0A0C2IXD7"/>
<feature type="compositionally biased region" description="Polar residues" evidence="2">
    <location>
        <begin position="66"/>
        <end position="83"/>
    </location>
</feature>
<feature type="compositionally biased region" description="Polar residues" evidence="2">
    <location>
        <begin position="633"/>
        <end position="642"/>
    </location>
</feature>
<comment type="caution">
    <text evidence="3">The sequence shown here is derived from an EMBL/GenBank/DDBJ whole genome shotgun (WGS) entry which is preliminary data.</text>
</comment>
<feature type="compositionally biased region" description="Low complexity" evidence="2">
    <location>
        <begin position="186"/>
        <end position="205"/>
    </location>
</feature>
<dbReference type="RefSeq" id="XP_040619435.1">
    <property type="nucleotide sequence ID" value="XM_040759666.1"/>
</dbReference>
<dbReference type="InterPro" id="IPR008862">
    <property type="entry name" value="Tcp11"/>
</dbReference>
<evidence type="ECO:0000256" key="1">
    <source>
        <dbReference type="ARBA" id="ARBA00010954"/>
    </source>
</evidence>
<feature type="compositionally biased region" description="Polar residues" evidence="2">
    <location>
        <begin position="118"/>
        <end position="137"/>
    </location>
</feature>
<evidence type="ECO:0000313" key="3">
    <source>
        <dbReference type="EMBL" id="KIH91425.1"/>
    </source>
</evidence>
<feature type="compositionally biased region" description="Polar residues" evidence="2">
    <location>
        <begin position="1"/>
        <end position="22"/>
    </location>
</feature>
<dbReference type="EMBL" id="AWTV01000007">
    <property type="protein sequence ID" value="KIH91425.1"/>
    <property type="molecule type" value="Genomic_DNA"/>
</dbReference>
<feature type="region of interest" description="Disordered" evidence="2">
    <location>
        <begin position="1"/>
        <end position="137"/>
    </location>
</feature>
<proteinExistence type="inferred from homology"/>
<feature type="compositionally biased region" description="Low complexity" evidence="2">
    <location>
        <begin position="91"/>
        <end position="113"/>
    </location>
</feature>
<dbReference type="Proteomes" id="UP000031575">
    <property type="component" value="Unassembled WGS sequence"/>
</dbReference>
<dbReference type="PANTHER" id="PTHR12832:SF11">
    <property type="entry name" value="LD23868P"/>
    <property type="match status" value="1"/>
</dbReference>
<sequence length="859" mass="95668">MSEQGAGSGVNSTLTSGHSRGQPTDETTSTEQTTEVHGSPTPKRSVANNFAANIISSEQDPRSSEAGATTGTRSPPVTDSPSPNMAYEASQAQPTQPTQHTQHTQHAQTALAAKVQQDGKTSRQPTPLQRAQESMIQSKVRRAQLKLEHQLLRQQQQQQQLLQQQQQRQQQHQQLETQERAEKLAQQQQEQQQQQQQQPKQPSPQSDERRRHRHSSHHDEQVSSTHGKRSSRIELPVTKATLSELDVNKIIHNPKLRHDINYDPELHFRPNLDGEKGRRKQDKAQQFWDNLRDELTQFVTDRDEFLKAHGPEDNEWSLPALLNAVKDIIQTLVPARDRDLLNEGLNVPLLMQQFARGVVDLEKLAAWLSSVLKLHCAPMRDDWVDEMYNELSRGNRNNDVAELVRGMCSLLSVLEAMKLDVANHQIRCLRPLLIEDTVHFEQRFFYKKIQNRRMSVSAARNWYEQAKSDFASPSIRHRQAFGNMAVFFSGLVHLLLPSVDASQVPNTFLFDEDRIVKLRSDMFDAIHLEICMKVYEMAETDEIAVSRAAMAAQAAQAAQTAEASMTRASRHLAPNGVPSYLDAHAQSQSPNNNAWATYPSSTSGEFDFNTPPQSAASGSPTSSRPSSLDFSACGSTTSSPRSSGLPLGNDGAGAPPRLPEDFAEAHQRSQNLYSCLVALLQSVPATARPADRWEDLWPLMAVEIFRTLSSVDRVQHVPLDQIEQRLKAAMNPDANTKKKVELTFRERLLSALARRVKDYKTMPNVGLFVVAAGGRIHPAPARAPEGTSAAAAAATAAAAAAAALMERNTRPIDPREDGCVEDMATRLAHLGILHWRVWGRLVYDPQPEMPADALIPVPM</sequence>
<dbReference type="OrthoDB" id="276323at2759"/>
<evidence type="ECO:0000313" key="4">
    <source>
        <dbReference type="Proteomes" id="UP000031575"/>
    </source>
</evidence>
<feature type="compositionally biased region" description="Low complexity" evidence="2">
    <location>
        <begin position="610"/>
        <end position="627"/>
    </location>
</feature>
<feature type="compositionally biased region" description="Polar residues" evidence="2">
    <location>
        <begin position="46"/>
        <end position="58"/>
    </location>
</feature>
<organism evidence="3 4">
    <name type="scientific">Sporothrix brasiliensis 5110</name>
    <dbReference type="NCBI Taxonomy" id="1398154"/>
    <lineage>
        <taxon>Eukaryota</taxon>
        <taxon>Fungi</taxon>
        <taxon>Dikarya</taxon>
        <taxon>Ascomycota</taxon>
        <taxon>Pezizomycotina</taxon>
        <taxon>Sordariomycetes</taxon>
        <taxon>Sordariomycetidae</taxon>
        <taxon>Ophiostomatales</taxon>
        <taxon>Ophiostomataceae</taxon>
        <taxon>Sporothrix</taxon>
    </lineage>
</organism>
<gene>
    <name evidence="3" type="ORF">SPBR_01355</name>
</gene>
<feature type="compositionally biased region" description="Low complexity" evidence="2">
    <location>
        <begin position="24"/>
        <end position="35"/>
    </location>
</feature>
<dbReference type="GeneID" id="63674587"/>
<name>A0A0C2IXD7_9PEZI</name>